<organism evidence="2">
    <name type="scientific">Caldilineaceae bacterium SB0675_bin_29</name>
    <dbReference type="NCBI Taxonomy" id="2605266"/>
    <lineage>
        <taxon>Bacteria</taxon>
        <taxon>Bacillati</taxon>
        <taxon>Chloroflexota</taxon>
        <taxon>Caldilineae</taxon>
        <taxon>Caldilineales</taxon>
        <taxon>Caldilineaceae</taxon>
    </lineage>
</organism>
<proteinExistence type="predicted"/>
<gene>
    <name evidence="2" type="ORF">F4148_15280</name>
</gene>
<keyword evidence="1" id="KW-1133">Transmembrane helix</keyword>
<reference evidence="2" key="1">
    <citation type="submission" date="2019-09" db="EMBL/GenBank/DDBJ databases">
        <title>Characterisation of the sponge microbiome using genome-centric metagenomics.</title>
        <authorList>
            <person name="Engelberts J.P."/>
            <person name="Robbins S.J."/>
            <person name="De Goeij J.M."/>
            <person name="Aranda M."/>
            <person name="Bell S.C."/>
            <person name="Webster N.S."/>
        </authorList>
    </citation>
    <scope>NUCLEOTIDE SEQUENCE</scope>
    <source>
        <strain evidence="2">SB0675_bin_29</strain>
    </source>
</reference>
<comment type="caution">
    <text evidence="2">The sequence shown here is derived from an EMBL/GenBank/DDBJ whole genome shotgun (WGS) entry which is preliminary data.</text>
</comment>
<dbReference type="EMBL" id="VYDA01000537">
    <property type="protein sequence ID" value="MYH63052.1"/>
    <property type="molecule type" value="Genomic_DNA"/>
</dbReference>
<feature type="transmembrane region" description="Helical" evidence="1">
    <location>
        <begin position="12"/>
        <end position="29"/>
    </location>
</feature>
<accession>A0A6B1FZP1</accession>
<evidence type="ECO:0000313" key="2">
    <source>
        <dbReference type="EMBL" id="MYH63052.1"/>
    </source>
</evidence>
<protein>
    <submittedName>
        <fullName evidence="2">Uncharacterized protein</fullName>
    </submittedName>
</protein>
<evidence type="ECO:0000256" key="1">
    <source>
        <dbReference type="SAM" id="Phobius"/>
    </source>
</evidence>
<dbReference type="AlphaFoldDB" id="A0A6B1FZP1"/>
<keyword evidence="1" id="KW-0812">Transmembrane</keyword>
<sequence length="70" mass="7970">MEDKRRVRRVQSANLIAIFTALAIAHFTSGPMLSLLDLPEGPVKEWTNTLYIAPSMLAGFWITHKFIVER</sequence>
<feature type="transmembrane region" description="Helical" evidence="1">
    <location>
        <begin position="49"/>
        <end position="68"/>
    </location>
</feature>
<name>A0A6B1FZP1_9CHLR</name>
<keyword evidence="1" id="KW-0472">Membrane</keyword>